<evidence type="ECO:0000313" key="6">
    <source>
        <dbReference type="RefSeq" id="XP_015524636.1"/>
    </source>
</evidence>
<sequence>MGGTQLAIEYDRENGIYLPGELVSGRIVANFSSPKEIRGLRVKVVGEAKVRWTVKRGKSRTVYRGEENYFSSLFHLIGSDSGPTIELPAGHLVYPFSIQLPMGLPNSFEHKIGHIRYTIKATFDRPWKFDHEVKAAFTIVSAYNLNERPQAALSIHGNMQKSFCCFCMGKGNLSAIISIPSSGFVPGQIIPVTVECENNSTVEVEQIQVSLRQKLRFEASSPYHRSKKVGSSVIKSQFNEPFANKSEEPVILPLKVPALPPSNLEFCGIIDLDYVLRVTMSFSGVHCDIDEDFPILIGTVPLYGSFDMYSPNVRVTPSPSAPPLQNPADFTSTSFPGHSQPSDTPSPPYPSQGDPRDLPPPSYEQCMYGVQSIKDAEESDYVQAVPYAPRYPVYNYDAANTAPSAPMREKQ</sequence>
<dbReference type="Gene3D" id="2.60.40.640">
    <property type="match status" value="2"/>
</dbReference>
<dbReference type="Pfam" id="PF02752">
    <property type="entry name" value="Arrestin_C"/>
    <property type="match status" value="1"/>
</dbReference>
<comment type="similarity">
    <text evidence="1">Belongs to the arrestin family.</text>
</comment>
<dbReference type="InterPro" id="IPR011021">
    <property type="entry name" value="Arrestin-like_N"/>
</dbReference>
<gene>
    <name evidence="6" type="primary">LOC107227873</name>
</gene>
<proteinExistence type="inferred from homology"/>
<reference evidence="6" key="1">
    <citation type="submission" date="2025-08" db="UniProtKB">
        <authorList>
            <consortium name="RefSeq"/>
        </authorList>
    </citation>
    <scope>IDENTIFICATION</scope>
    <source>
        <tissue evidence="6">Thorax and Abdomen</tissue>
    </source>
</reference>
<name>A0A6J0CB85_NEOLC</name>
<protein>
    <submittedName>
        <fullName evidence="6">Arrestin domain-containing protein 17</fullName>
    </submittedName>
</protein>
<dbReference type="InterPro" id="IPR014752">
    <property type="entry name" value="Arrestin-like_C"/>
</dbReference>
<dbReference type="InterPro" id="IPR050357">
    <property type="entry name" value="Arrestin_domain-protein"/>
</dbReference>
<keyword evidence="5" id="KW-1185">Reference proteome</keyword>
<evidence type="ECO:0000256" key="1">
    <source>
        <dbReference type="ARBA" id="ARBA00005298"/>
    </source>
</evidence>
<feature type="domain" description="Arrestin C-terminal-like" evidence="4">
    <location>
        <begin position="169"/>
        <end position="302"/>
    </location>
</feature>
<dbReference type="GeneID" id="107227873"/>
<dbReference type="AlphaFoldDB" id="A0A6J0CB85"/>
<evidence type="ECO:0000313" key="5">
    <source>
        <dbReference type="Proteomes" id="UP000829291"/>
    </source>
</evidence>
<dbReference type="PANTHER" id="PTHR11188">
    <property type="entry name" value="ARRESTIN DOMAIN CONTAINING PROTEIN"/>
    <property type="match status" value="1"/>
</dbReference>
<evidence type="ECO:0000256" key="3">
    <source>
        <dbReference type="SAM" id="MobiDB-lite"/>
    </source>
</evidence>
<dbReference type="GO" id="GO:0005737">
    <property type="term" value="C:cytoplasm"/>
    <property type="evidence" value="ECO:0007669"/>
    <property type="project" value="TreeGrafter"/>
</dbReference>
<accession>A0A6J0CB85</accession>
<feature type="compositionally biased region" description="Polar residues" evidence="3">
    <location>
        <begin position="328"/>
        <end position="343"/>
    </location>
</feature>
<dbReference type="RefSeq" id="XP_015524636.1">
    <property type="nucleotide sequence ID" value="XM_015669150.2"/>
</dbReference>
<evidence type="ECO:0000256" key="2">
    <source>
        <dbReference type="ARBA" id="ARBA00022606"/>
    </source>
</evidence>
<evidence type="ECO:0000259" key="4">
    <source>
        <dbReference type="SMART" id="SM01017"/>
    </source>
</evidence>
<dbReference type="SUPFAM" id="SSF81296">
    <property type="entry name" value="E set domains"/>
    <property type="match status" value="2"/>
</dbReference>
<keyword evidence="2" id="KW-0716">Sensory transduction</keyword>
<feature type="region of interest" description="Disordered" evidence="3">
    <location>
        <begin position="316"/>
        <end position="366"/>
    </location>
</feature>
<dbReference type="OrthoDB" id="2333384at2759"/>
<organism evidence="6">
    <name type="scientific">Neodiprion lecontei</name>
    <name type="common">Redheaded pine sawfly</name>
    <dbReference type="NCBI Taxonomy" id="441921"/>
    <lineage>
        <taxon>Eukaryota</taxon>
        <taxon>Metazoa</taxon>
        <taxon>Ecdysozoa</taxon>
        <taxon>Arthropoda</taxon>
        <taxon>Hexapoda</taxon>
        <taxon>Insecta</taxon>
        <taxon>Pterygota</taxon>
        <taxon>Neoptera</taxon>
        <taxon>Endopterygota</taxon>
        <taxon>Hymenoptera</taxon>
        <taxon>Tenthredinoidea</taxon>
        <taxon>Diprionidae</taxon>
        <taxon>Diprioninae</taxon>
        <taxon>Neodiprion</taxon>
    </lineage>
</organism>
<dbReference type="InParanoid" id="A0A6J0CB85"/>
<dbReference type="SMART" id="SM01017">
    <property type="entry name" value="Arrestin_C"/>
    <property type="match status" value="1"/>
</dbReference>
<dbReference type="InterPro" id="IPR014756">
    <property type="entry name" value="Ig_E-set"/>
</dbReference>
<dbReference type="PANTHER" id="PTHR11188:SF176">
    <property type="entry name" value="ARRESTIN DOMAIN-CONTAINING PROTEIN 1"/>
    <property type="match status" value="1"/>
</dbReference>
<dbReference type="KEGG" id="nlo:107227873"/>
<dbReference type="Pfam" id="PF00339">
    <property type="entry name" value="Arrestin_N"/>
    <property type="match status" value="1"/>
</dbReference>
<dbReference type="GO" id="GO:0015031">
    <property type="term" value="P:protein transport"/>
    <property type="evidence" value="ECO:0007669"/>
    <property type="project" value="TreeGrafter"/>
</dbReference>
<dbReference type="InterPro" id="IPR011022">
    <property type="entry name" value="Arrestin_C-like"/>
</dbReference>
<dbReference type="Proteomes" id="UP000829291">
    <property type="component" value="Chromosome 3"/>
</dbReference>